<organism evidence="2 3">
    <name type="scientific">Mollisia scopiformis</name>
    <name type="common">Conifer needle endophyte fungus</name>
    <name type="synonym">Phialocephala scopiformis</name>
    <dbReference type="NCBI Taxonomy" id="149040"/>
    <lineage>
        <taxon>Eukaryota</taxon>
        <taxon>Fungi</taxon>
        <taxon>Dikarya</taxon>
        <taxon>Ascomycota</taxon>
        <taxon>Pezizomycotina</taxon>
        <taxon>Leotiomycetes</taxon>
        <taxon>Helotiales</taxon>
        <taxon>Mollisiaceae</taxon>
        <taxon>Mollisia</taxon>
    </lineage>
</organism>
<keyword evidence="3" id="KW-1185">Reference proteome</keyword>
<dbReference type="Proteomes" id="UP000070700">
    <property type="component" value="Unassembled WGS sequence"/>
</dbReference>
<keyword evidence="1" id="KW-1133">Transmembrane helix</keyword>
<gene>
    <name evidence="2" type="ORF">LY89DRAFT_688411</name>
</gene>
<evidence type="ECO:0000313" key="2">
    <source>
        <dbReference type="EMBL" id="KUJ11928.1"/>
    </source>
</evidence>
<feature type="transmembrane region" description="Helical" evidence="1">
    <location>
        <begin position="12"/>
        <end position="31"/>
    </location>
</feature>
<dbReference type="RefSeq" id="XP_018066283.1">
    <property type="nucleotide sequence ID" value="XM_018215697.1"/>
</dbReference>
<reference evidence="2 3" key="1">
    <citation type="submission" date="2015-10" db="EMBL/GenBank/DDBJ databases">
        <title>Full genome of DAOMC 229536 Phialocephala scopiformis, a fungal endophyte of spruce producing the potent anti-insectan compound rugulosin.</title>
        <authorList>
            <consortium name="DOE Joint Genome Institute"/>
            <person name="Walker A.K."/>
            <person name="Frasz S.L."/>
            <person name="Seifert K.A."/>
            <person name="Miller J.D."/>
            <person name="Mondo S.J."/>
            <person name="Labutti K."/>
            <person name="Lipzen A."/>
            <person name="Dockter R."/>
            <person name="Kennedy M."/>
            <person name="Grigoriev I.V."/>
            <person name="Spatafora J.W."/>
        </authorList>
    </citation>
    <scope>NUCLEOTIDE SEQUENCE [LARGE SCALE GENOMIC DNA]</scope>
    <source>
        <strain evidence="2 3">CBS 120377</strain>
    </source>
</reference>
<dbReference type="InParanoid" id="A0A194WVD4"/>
<proteinExistence type="predicted"/>
<sequence length="73" mass="8295">MGGEGERDWGKLTVFCVLDLTVFLLIGLEWIGVEWNWNWNFTCPSPTHLSENVNDGKDTTVPSWLAYIPLPSK</sequence>
<keyword evidence="1" id="KW-0472">Membrane</keyword>
<dbReference type="EMBL" id="KQ947425">
    <property type="protein sequence ID" value="KUJ11928.1"/>
    <property type="molecule type" value="Genomic_DNA"/>
</dbReference>
<keyword evidence="1" id="KW-0812">Transmembrane</keyword>
<dbReference type="AlphaFoldDB" id="A0A194WVD4"/>
<evidence type="ECO:0000256" key="1">
    <source>
        <dbReference type="SAM" id="Phobius"/>
    </source>
</evidence>
<dbReference type="KEGG" id="psco:LY89DRAFT_688411"/>
<evidence type="ECO:0000313" key="3">
    <source>
        <dbReference type="Proteomes" id="UP000070700"/>
    </source>
</evidence>
<name>A0A194WVD4_MOLSC</name>
<dbReference type="GeneID" id="28825423"/>
<protein>
    <submittedName>
        <fullName evidence="2">Uncharacterized protein</fullName>
    </submittedName>
</protein>
<accession>A0A194WVD4</accession>